<dbReference type="OrthoDB" id="73875at2759"/>
<gene>
    <name evidence="17" type="ORF">ASPSYDRAFT_160751</name>
</gene>
<keyword evidence="9 12" id="KW-0326">Glycosidase</keyword>
<dbReference type="PROSITE" id="PS51910">
    <property type="entry name" value="GH18_2"/>
    <property type="match status" value="1"/>
</dbReference>
<dbReference type="Gene3D" id="3.20.20.80">
    <property type="entry name" value="Glycosidases"/>
    <property type="match status" value="1"/>
</dbReference>
<dbReference type="GO" id="GO:0000272">
    <property type="term" value="P:polysaccharide catabolic process"/>
    <property type="evidence" value="ECO:0007669"/>
    <property type="project" value="UniProtKB-KW"/>
</dbReference>
<sequence length="996" mass="108995">MHLQVHPSTVLTGLLAVATAVRGSTPHNISAVYKSLYALHSNSTPVFQNVSGQEVNRLVLALQSPNNSTGEHALLKRDELPVGTCAPGTPCVNGACCSSKGICGFSPDECGTDTCISNCDAKAECGQFAPSGSAACPLNVCCSKYGFCGTTEDFCEAGCQKGYGGCGAVEEPSCGSGSMGRTIGYYEGWASSRSCDKRLPSDIDIEPLTHLNFAFAFFHPTTFQVVPMNAGDEALYPQFTALKSKKSSLKTWIAVGGWSFNDATNSPNTQTAFSDMAGSAANRQTFIASLRHFMQTWGFDGVDIDWEYPGADDRGGIDTDTANFVKLVRDMKDAFGGEYGISVTLPASYWYLRWFDLQGMAAHVDFLNIMTYDIHGVWDAENKHTGPYVRPHTNITEIKQGLNLLWRNNIDPAQVNFGLGWYGRSFTLKDPSCTKPDCIFAYGGKAGECTKSSGTLSNAEIQRVIAKHGLTPTVDRDAMVKWITWDNDQWVSYDDGETIQMKISEASKLCLGGVLIWAVDQDGEDHTSSNDLMGVGTANGVSSEDAKAYREAKQSMERGASISNSCYWTFCGDQCASGFSAQAYAKGQVPHIEGDVSCSGDYVRTLCCARGTSVGNCSWSGWSGVGMPCATEYCPSGSELIAMNTNSYVEDPELSINDNLTCNGGAQSFCCSGFVPSQIANTDRLSLLGDPRRIPAETSDLALDTRIKLVNSSPTACKAMVTAGLISAGECCNRVTQKTILVGSCRLGQGAAGIGMQHHKPSELHSPENVATPNKEREKVGEWTKVKYGKDDLDCQTTYTCRYGRDFDEICDNMRWAIEKGLNDQHVYHRELKSGRPKDTYKDRWKNQRKSRYYDGNNRCSLEEFPFASLDEAAGIQYQVIRRVNAEANSIHGRDWNLWLDRRWKPCRELRRAKGIKPPEPPITMTWSPFEEGDNRIKVNAEPPHNMPPHFIQAYGFDSQTGGVECFPTYTYSDLGGSRVTKTLADHGFRALEDDP</sequence>
<keyword evidence="18" id="KW-1185">Reference proteome</keyword>
<dbReference type="PANTHER" id="PTHR47700:SF2">
    <property type="entry name" value="CHITINASE"/>
    <property type="match status" value="1"/>
</dbReference>
<reference evidence="18" key="1">
    <citation type="journal article" date="2017" name="Genome Biol.">
        <title>Comparative genomics reveals high biological diversity and specific adaptations in the industrially and medically important fungal genus Aspergillus.</title>
        <authorList>
            <person name="de Vries R.P."/>
            <person name="Riley R."/>
            <person name="Wiebenga A."/>
            <person name="Aguilar-Osorio G."/>
            <person name="Amillis S."/>
            <person name="Uchima C.A."/>
            <person name="Anderluh G."/>
            <person name="Asadollahi M."/>
            <person name="Askin M."/>
            <person name="Barry K."/>
            <person name="Battaglia E."/>
            <person name="Bayram O."/>
            <person name="Benocci T."/>
            <person name="Braus-Stromeyer S.A."/>
            <person name="Caldana C."/>
            <person name="Canovas D."/>
            <person name="Cerqueira G.C."/>
            <person name="Chen F."/>
            <person name="Chen W."/>
            <person name="Choi C."/>
            <person name="Clum A."/>
            <person name="Dos Santos R.A."/>
            <person name="Damasio A.R."/>
            <person name="Diallinas G."/>
            <person name="Emri T."/>
            <person name="Fekete E."/>
            <person name="Flipphi M."/>
            <person name="Freyberg S."/>
            <person name="Gallo A."/>
            <person name="Gournas C."/>
            <person name="Habgood R."/>
            <person name="Hainaut M."/>
            <person name="Harispe M.L."/>
            <person name="Henrissat B."/>
            <person name="Hilden K.S."/>
            <person name="Hope R."/>
            <person name="Hossain A."/>
            <person name="Karabika E."/>
            <person name="Karaffa L."/>
            <person name="Karanyi Z."/>
            <person name="Krasevec N."/>
            <person name="Kuo A."/>
            <person name="Kusch H."/>
            <person name="LaButti K."/>
            <person name="Lagendijk E.L."/>
            <person name="Lapidus A."/>
            <person name="Levasseur A."/>
            <person name="Lindquist E."/>
            <person name="Lipzen A."/>
            <person name="Logrieco A.F."/>
            <person name="MacCabe A."/>
            <person name="Maekelae M.R."/>
            <person name="Malavazi I."/>
            <person name="Melin P."/>
            <person name="Meyer V."/>
            <person name="Mielnichuk N."/>
            <person name="Miskei M."/>
            <person name="Molnar A.P."/>
            <person name="Mule G."/>
            <person name="Ngan C.Y."/>
            <person name="Orejas M."/>
            <person name="Orosz E."/>
            <person name="Ouedraogo J.P."/>
            <person name="Overkamp K.M."/>
            <person name="Park H.-S."/>
            <person name="Perrone G."/>
            <person name="Piumi F."/>
            <person name="Punt P.J."/>
            <person name="Ram A.F."/>
            <person name="Ramon A."/>
            <person name="Rauscher S."/>
            <person name="Record E."/>
            <person name="Riano-Pachon D.M."/>
            <person name="Robert V."/>
            <person name="Roehrig J."/>
            <person name="Ruller R."/>
            <person name="Salamov A."/>
            <person name="Salih N.S."/>
            <person name="Samson R.A."/>
            <person name="Sandor E."/>
            <person name="Sanguinetti M."/>
            <person name="Schuetze T."/>
            <person name="Sepcic K."/>
            <person name="Shelest E."/>
            <person name="Sherlock G."/>
            <person name="Sophianopoulou V."/>
            <person name="Squina F.M."/>
            <person name="Sun H."/>
            <person name="Susca A."/>
            <person name="Todd R.B."/>
            <person name="Tsang A."/>
            <person name="Unkles S.E."/>
            <person name="van de Wiele N."/>
            <person name="van Rossen-Uffink D."/>
            <person name="Oliveira J.V."/>
            <person name="Vesth T.C."/>
            <person name="Visser J."/>
            <person name="Yu J.-H."/>
            <person name="Zhou M."/>
            <person name="Andersen M.R."/>
            <person name="Archer D.B."/>
            <person name="Baker S.E."/>
            <person name="Benoit I."/>
            <person name="Brakhage A.A."/>
            <person name="Braus G.H."/>
            <person name="Fischer R."/>
            <person name="Frisvad J.C."/>
            <person name="Goldman G.H."/>
            <person name="Houbraken J."/>
            <person name="Oakley B."/>
            <person name="Pocsi I."/>
            <person name="Scazzocchio C."/>
            <person name="Seiboth B."/>
            <person name="vanKuyk P.A."/>
            <person name="Wortman J."/>
            <person name="Dyer P.S."/>
            <person name="Grigoriev I.V."/>
        </authorList>
    </citation>
    <scope>NUCLEOTIDE SEQUENCE [LARGE SCALE GENOMIC DNA]</scope>
    <source>
        <strain evidence="18">CBS 593.65</strain>
    </source>
</reference>
<keyword evidence="5 12" id="KW-0378">Hydrolase</keyword>
<evidence type="ECO:0000256" key="5">
    <source>
        <dbReference type="ARBA" id="ARBA00022801"/>
    </source>
</evidence>
<dbReference type="InterPro" id="IPR029070">
    <property type="entry name" value="Chitinase_insertion_sf"/>
</dbReference>
<dbReference type="SUPFAM" id="SSF51445">
    <property type="entry name" value="(Trans)glycosidases"/>
    <property type="match status" value="1"/>
</dbReference>
<dbReference type="STRING" id="1036612.A0A1L9T3Z7"/>
<dbReference type="InterPro" id="IPR001223">
    <property type="entry name" value="Glyco_hydro18_cat"/>
</dbReference>
<comment type="caution">
    <text evidence="11">Lacks conserved residue(s) required for the propagation of feature annotation.</text>
</comment>
<proteinExistence type="inferred from homology"/>
<dbReference type="VEuPathDB" id="FungiDB:ASPSYDRAFT_160751"/>
<dbReference type="GO" id="GO:0008061">
    <property type="term" value="F:chitin binding"/>
    <property type="evidence" value="ECO:0007669"/>
    <property type="project" value="UniProtKB-UniRule"/>
</dbReference>
<dbReference type="AlphaFoldDB" id="A0A1L9T3Z7"/>
<dbReference type="InterPro" id="IPR053214">
    <property type="entry name" value="LysM12-like"/>
</dbReference>
<keyword evidence="8" id="KW-0119">Carbohydrate metabolism</keyword>
<keyword evidence="10" id="KW-0624">Polysaccharide degradation</keyword>
<comment type="similarity">
    <text evidence="2">Belongs to the glycosyl hydrolase 18 family. Chitinase class V subfamily.</text>
</comment>
<feature type="disulfide bond" evidence="11">
    <location>
        <begin position="136"/>
        <end position="148"/>
    </location>
</feature>
<evidence type="ECO:0000256" key="1">
    <source>
        <dbReference type="ARBA" id="ARBA00000822"/>
    </source>
</evidence>
<dbReference type="PROSITE" id="PS01095">
    <property type="entry name" value="GH18_1"/>
    <property type="match status" value="1"/>
</dbReference>
<keyword evidence="4 11" id="KW-0147">Chitin-binding</keyword>
<comment type="catalytic activity">
    <reaction evidence="1">
        <text>Random endo-hydrolysis of N-acetyl-beta-D-glucosaminide (1-&gt;4)-beta-linkages in chitin and chitodextrins.</text>
        <dbReference type="EC" id="3.2.1.14"/>
    </reaction>
</comment>
<dbReference type="RefSeq" id="XP_040697953.1">
    <property type="nucleotide sequence ID" value="XM_040842933.1"/>
</dbReference>
<dbReference type="SMART" id="SM00270">
    <property type="entry name" value="ChtBD1"/>
    <property type="match status" value="2"/>
</dbReference>
<evidence type="ECO:0000256" key="2">
    <source>
        <dbReference type="ARBA" id="ARBA00008682"/>
    </source>
</evidence>
<feature type="disulfide bond" evidence="11">
    <location>
        <begin position="96"/>
        <end position="110"/>
    </location>
</feature>
<evidence type="ECO:0000256" key="3">
    <source>
        <dbReference type="ARBA" id="ARBA00012729"/>
    </source>
</evidence>
<feature type="chain" id="PRO_5012182968" description="chitinase" evidence="14">
    <location>
        <begin position="24"/>
        <end position="996"/>
    </location>
</feature>
<dbReference type="SUPFAM" id="SSF54556">
    <property type="entry name" value="Chitinase insertion domain"/>
    <property type="match status" value="1"/>
</dbReference>
<dbReference type="InterPro" id="IPR017853">
    <property type="entry name" value="GH"/>
</dbReference>
<dbReference type="InterPro" id="IPR018371">
    <property type="entry name" value="Chitin-binding_1_CS"/>
</dbReference>
<keyword evidence="11" id="KW-1015">Disulfide bond</keyword>
<evidence type="ECO:0000256" key="10">
    <source>
        <dbReference type="ARBA" id="ARBA00023326"/>
    </source>
</evidence>
<dbReference type="InterPro" id="IPR036861">
    <property type="entry name" value="Endochitinase-like_sf"/>
</dbReference>
<dbReference type="InterPro" id="IPR001002">
    <property type="entry name" value="Chitin-bd_1"/>
</dbReference>
<dbReference type="Gene3D" id="3.10.50.10">
    <property type="match status" value="1"/>
</dbReference>
<feature type="domain" description="GH18" evidence="16">
    <location>
        <begin position="180"/>
        <end position="536"/>
    </location>
</feature>
<feature type="signal peptide" evidence="14">
    <location>
        <begin position="1"/>
        <end position="23"/>
    </location>
</feature>
<dbReference type="GO" id="GO:0008843">
    <property type="term" value="F:endochitinase activity"/>
    <property type="evidence" value="ECO:0007669"/>
    <property type="project" value="UniProtKB-EC"/>
</dbReference>
<feature type="domain" description="Chitin-binding type-1" evidence="15">
    <location>
        <begin position="122"/>
        <end position="168"/>
    </location>
</feature>
<dbReference type="Pfam" id="PF00704">
    <property type="entry name" value="Glyco_hydro_18"/>
    <property type="match status" value="1"/>
</dbReference>
<evidence type="ECO:0000256" key="6">
    <source>
        <dbReference type="ARBA" id="ARBA00023024"/>
    </source>
</evidence>
<evidence type="ECO:0000259" key="15">
    <source>
        <dbReference type="PROSITE" id="PS50941"/>
    </source>
</evidence>
<dbReference type="Proteomes" id="UP000184356">
    <property type="component" value="Unassembled WGS sequence"/>
</dbReference>
<evidence type="ECO:0000256" key="7">
    <source>
        <dbReference type="ARBA" id="ARBA00023026"/>
    </source>
</evidence>
<feature type="region of interest" description="Disordered" evidence="13">
    <location>
        <begin position="756"/>
        <end position="778"/>
    </location>
</feature>
<dbReference type="GeneID" id="63759006"/>
<dbReference type="PANTHER" id="PTHR47700">
    <property type="entry name" value="V CHITINASE, PUTATIVE (AFU_ORTHOLOGUE AFUA_6G13720)-RELATED"/>
    <property type="match status" value="1"/>
</dbReference>
<evidence type="ECO:0000256" key="13">
    <source>
        <dbReference type="SAM" id="MobiDB-lite"/>
    </source>
</evidence>
<dbReference type="SUPFAM" id="SSF57016">
    <property type="entry name" value="Plant lectins/antimicrobial peptides"/>
    <property type="match status" value="1"/>
</dbReference>
<evidence type="ECO:0000313" key="18">
    <source>
        <dbReference type="Proteomes" id="UP000184356"/>
    </source>
</evidence>
<dbReference type="SMART" id="SM00636">
    <property type="entry name" value="Glyco_18"/>
    <property type="match status" value="1"/>
</dbReference>
<feature type="disulfide bond" evidence="11">
    <location>
        <begin position="115"/>
        <end position="119"/>
    </location>
</feature>
<dbReference type="GO" id="GO:0006032">
    <property type="term" value="P:chitin catabolic process"/>
    <property type="evidence" value="ECO:0007669"/>
    <property type="project" value="UniProtKB-KW"/>
</dbReference>
<dbReference type="Pfam" id="PF00187">
    <property type="entry name" value="Chitin_bind_1"/>
    <property type="match status" value="1"/>
</dbReference>
<dbReference type="PROSITE" id="PS00026">
    <property type="entry name" value="CHIT_BIND_I_1"/>
    <property type="match status" value="1"/>
</dbReference>
<dbReference type="Gene3D" id="3.30.60.10">
    <property type="entry name" value="Endochitinase-like"/>
    <property type="match status" value="1"/>
</dbReference>
<evidence type="ECO:0000256" key="8">
    <source>
        <dbReference type="ARBA" id="ARBA00023277"/>
    </source>
</evidence>
<evidence type="ECO:0000313" key="17">
    <source>
        <dbReference type="EMBL" id="OJJ54147.1"/>
    </source>
</evidence>
<dbReference type="InterPro" id="IPR001579">
    <property type="entry name" value="Glyco_hydro_18_chit_AS"/>
</dbReference>
<keyword evidence="6" id="KW-0146">Chitin degradation</keyword>
<organism evidence="17 18">
    <name type="scientific">Aspergillus sydowii CBS 593.65</name>
    <dbReference type="NCBI Taxonomy" id="1036612"/>
    <lineage>
        <taxon>Eukaryota</taxon>
        <taxon>Fungi</taxon>
        <taxon>Dikarya</taxon>
        <taxon>Ascomycota</taxon>
        <taxon>Pezizomycotina</taxon>
        <taxon>Eurotiomycetes</taxon>
        <taxon>Eurotiomycetidae</taxon>
        <taxon>Eurotiales</taxon>
        <taxon>Aspergillaceae</taxon>
        <taxon>Aspergillus</taxon>
        <taxon>Aspergillus subgen. Nidulantes</taxon>
    </lineage>
</organism>
<protein>
    <recommendedName>
        <fullName evidence="3">chitinase</fullName>
        <ecNumber evidence="3">3.2.1.14</ecNumber>
    </recommendedName>
</protein>
<dbReference type="InterPro" id="IPR011583">
    <property type="entry name" value="Chitinase_II/V-like_cat"/>
</dbReference>
<dbReference type="EC" id="3.2.1.14" evidence="3"/>
<evidence type="ECO:0000256" key="4">
    <source>
        <dbReference type="ARBA" id="ARBA00022669"/>
    </source>
</evidence>
<dbReference type="PROSITE" id="PS50941">
    <property type="entry name" value="CHIT_BIND_I_2"/>
    <property type="match status" value="2"/>
</dbReference>
<feature type="disulfide bond" evidence="11">
    <location>
        <begin position="141"/>
        <end position="155"/>
    </location>
</feature>
<keyword evidence="7" id="KW-0843">Virulence</keyword>
<dbReference type="EMBL" id="KV878595">
    <property type="protein sequence ID" value="OJJ54147.1"/>
    <property type="molecule type" value="Genomic_DNA"/>
</dbReference>
<evidence type="ECO:0000256" key="12">
    <source>
        <dbReference type="RuleBase" id="RU000489"/>
    </source>
</evidence>
<feature type="disulfide bond" evidence="11">
    <location>
        <begin position="91"/>
        <end position="103"/>
    </location>
</feature>
<feature type="domain" description="Chitin-binding type-1" evidence="15">
    <location>
        <begin position="82"/>
        <end position="121"/>
    </location>
</feature>
<evidence type="ECO:0000256" key="14">
    <source>
        <dbReference type="SAM" id="SignalP"/>
    </source>
</evidence>
<evidence type="ECO:0000256" key="9">
    <source>
        <dbReference type="ARBA" id="ARBA00023295"/>
    </source>
</evidence>
<keyword evidence="14" id="KW-0732">Signal</keyword>
<name>A0A1L9T3Z7_9EURO</name>
<evidence type="ECO:0000256" key="11">
    <source>
        <dbReference type="PROSITE-ProRule" id="PRU00261"/>
    </source>
</evidence>
<accession>A0A1L9T3Z7</accession>
<dbReference type="CDD" id="cd00035">
    <property type="entry name" value="ChtBD1"/>
    <property type="match status" value="1"/>
</dbReference>
<evidence type="ECO:0000259" key="16">
    <source>
        <dbReference type="PROSITE" id="PS51910"/>
    </source>
</evidence>